<keyword evidence="2" id="KW-0560">Oxidoreductase</keyword>
<dbReference type="InterPro" id="IPR029032">
    <property type="entry name" value="AhpD-like"/>
</dbReference>
<reference evidence="2" key="1">
    <citation type="submission" date="2023-06" db="EMBL/GenBank/DDBJ databases">
        <title>Genomic of Agaribacillus aureum.</title>
        <authorList>
            <person name="Wang G."/>
        </authorList>
    </citation>
    <scope>NUCLEOTIDE SEQUENCE</scope>
    <source>
        <strain evidence="2">BMA12</strain>
    </source>
</reference>
<proteinExistence type="predicted"/>
<sequence length="192" mass="21283">MKKISTMVDDAPLTPELNEVFDKIRKALNAPFTPNFFKVWAVSPASLEGIWPVMRNILTGGKVERKLKEMIFVAISSLKECHYCEAAHHAFCLSIGVTPEQIKSLIKYHTCETTDTKEKIAIDYAVKLAKDANSSSEAAFNSVKKAGYSDEEVMEIIAMSGMAVFYNHLANATKINIDKGFLEKLASKEAMA</sequence>
<gene>
    <name evidence="2" type="ORF">QQ020_04370</name>
</gene>
<comment type="caution">
    <text evidence="2">The sequence shown here is derived from an EMBL/GenBank/DDBJ whole genome shotgun (WGS) entry which is preliminary data.</text>
</comment>
<evidence type="ECO:0000259" key="1">
    <source>
        <dbReference type="Pfam" id="PF02627"/>
    </source>
</evidence>
<evidence type="ECO:0000313" key="3">
    <source>
        <dbReference type="Proteomes" id="UP001172083"/>
    </source>
</evidence>
<accession>A0ABT8L0K5</accession>
<dbReference type="SUPFAM" id="SSF69118">
    <property type="entry name" value="AhpD-like"/>
    <property type="match status" value="1"/>
</dbReference>
<keyword evidence="2" id="KW-0575">Peroxidase</keyword>
<dbReference type="Gene3D" id="1.20.1290.10">
    <property type="entry name" value="AhpD-like"/>
    <property type="match status" value="1"/>
</dbReference>
<organism evidence="2 3">
    <name type="scientific">Agaribacillus aureus</name>
    <dbReference type="NCBI Taxonomy" id="3051825"/>
    <lineage>
        <taxon>Bacteria</taxon>
        <taxon>Pseudomonadati</taxon>
        <taxon>Bacteroidota</taxon>
        <taxon>Cytophagia</taxon>
        <taxon>Cytophagales</taxon>
        <taxon>Splendidivirgaceae</taxon>
        <taxon>Agaribacillus</taxon>
    </lineage>
</organism>
<protein>
    <submittedName>
        <fullName evidence="2">Peroxidase-related enzyme</fullName>
    </submittedName>
</protein>
<dbReference type="Pfam" id="PF02627">
    <property type="entry name" value="CMD"/>
    <property type="match status" value="1"/>
</dbReference>
<dbReference type="InterPro" id="IPR003779">
    <property type="entry name" value="CMD-like"/>
</dbReference>
<dbReference type="NCBIfam" id="TIGR01926">
    <property type="entry name" value="peroxid_rel"/>
    <property type="match status" value="1"/>
</dbReference>
<dbReference type="RefSeq" id="WP_346756602.1">
    <property type="nucleotide sequence ID" value="NZ_JAUJEB010000001.1"/>
</dbReference>
<dbReference type="Proteomes" id="UP001172083">
    <property type="component" value="Unassembled WGS sequence"/>
</dbReference>
<dbReference type="EMBL" id="JAUJEB010000001">
    <property type="protein sequence ID" value="MDN5211267.1"/>
    <property type="molecule type" value="Genomic_DNA"/>
</dbReference>
<dbReference type="PANTHER" id="PTHR35446:SF2">
    <property type="entry name" value="CARBOXYMUCONOLACTONE DECARBOXYLASE-LIKE DOMAIN-CONTAINING PROTEIN"/>
    <property type="match status" value="1"/>
</dbReference>
<dbReference type="InterPro" id="IPR010195">
    <property type="entry name" value="Uncharacterised_peroxidase-rel"/>
</dbReference>
<dbReference type="GO" id="GO:0004601">
    <property type="term" value="F:peroxidase activity"/>
    <property type="evidence" value="ECO:0007669"/>
    <property type="project" value="UniProtKB-KW"/>
</dbReference>
<evidence type="ECO:0000313" key="2">
    <source>
        <dbReference type="EMBL" id="MDN5211267.1"/>
    </source>
</evidence>
<dbReference type="PANTHER" id="PTHR35446">
    <property type="entry name" value="SI:CH211-175M2.5"/>
    <property type="match status" value="1"/>
</dbReference>
<dbReference type="InterPro" id="IPR004675">
    <property type="entry name" value="AhpD_core"/>
</dbReference>
<dbReference type="NCBIfam" id="TIGR00778">
    <property type="entry name" value="ahpD_dom"/>
    <property type="match status" value="1"/>
</dbReference>
<name>A0ABT8L0K5_9BACT</name>
<keyword evidence="3" id="KW-1185">Reference proteome</keyword>
<feature type="domain" description="Carboxymuconolactone decarboxylase-like" evidence="1">
    <location>
        <begin position="48"/>
        <end position="106"/>
    </location>
</feature>